<proteinExistence type="predicted"/>
<name>A0A7T0DXU1_9ENTR</name>
<gene>
    <name evidence="1" type="ORF">IDM36_04550</name>
</gene>
<protein>
    <recommendedName>
        <fullName evidence="2">Toxin-antitoxin system HicB family antitoxin</fullName>
    </recommendedName>
</protein>
<evidence type="ECO:0000313" key="1">
    <source>
        <dbReference type="EMBL" id="QPK01414.1"/>
    </source>
</evidence>
<accession>A0A7T0DXU1</accession>
<dbReference type="AlphaFoldDB" id="A0A7T0DXU1"/>
<organism evidence="1">
    <name type="scientific">Enterobacter mori</name>
    <dbReference type="NCBI Taxonomy" id="539813"/>
    <lineage>
        <taxon>Bacteria</taxon>
        <taxon>Pseudomonadati</taxon>
        <taxon>Pseudomonadota</taxon>
        <taxon>Gammaproteobacteria</taxon>
        <taxon>Enterobacterales</taxon>
        <taxon>Enterobacteriaceae</taxon>
        <taxon>Enterobacter</taxon>
    </lineage>
</organism>
<evidence type="ECO:0008006" key="2">
    <source>
        <dbReference type="Google" id="ProtNLM"/>
    </source>
</evidence>
<sequence>MSETQKKKSAGTFVKLPDEVFTTLFKEARARGVTVQEMLIDAATTLSLSIKSGERSTK</sequence>
<dbReference type="EMBL" id="CP061801">
    <property type="protein sequence ID" value="QPK01414.1"/>
    <property type="molecule type" value="Genomic_DNA"/>
</dbReference>
<reference evidence="1" key="1">
    <citation type="submission" date="2020-09" db="EMBL/GenBank/DDBJ databases">
        <title>First Report of a novel Colistin-Resistant species of Enterobacter cloacae complex Producing MCR-5 isolated from hospital sewage water.</title>
        <authorList>
            <person name="Zhou K."/>
        </authorList>
    </citation>
    <scope>NUCLEOTIDE SEQUENCE [LARGE SCALE GENOMIC DNA]</scope>
    <source>
        <strain evidence="1">HSW1412</strain>
    </source>
</reference>